<proteinExistence type="predicted"/>
<reference evidence="3 4" key="1">
    <citation type="journal article" date="2019" name="ACS Chem. Biol.">
        <title>Identification and Mobilization of a Cryptic Antibiotic Biosynthesis Gene Locus from a Human-Pathogenic Nocardia Isolate.</title>
        <authorList>
            <person name="Herisse M."/>
            <person name="Ishida K."/>
            <person name="Porter J.L."/>
            <person name="Howden B."/>
            <person name="Hertweck C."/>
            <person name="Stinear T.P."/>
            <person name="Pidot S.J."/>
        </authorList>
    </citation>
    <scope>NUCLEOTIDE SEQUENCE [LARGE SCALE GENOMIC DNA]</scope>
    <source>
        <strain evidence="3 4">AUSMDU00024985</strain>
    </source>
</reference>
<keyword evidence="2" id="KW-0472">Membrane</keyword>
<sequence>MTNPNDPWGQRPEDAPTEYLAGKSGFEQPLHTTEYSEAYGSGAPSAYPATEQFEPWSAPPPNATREFPPADNQWGGYESTYGNQWAAAPVDAPPGGPVPPGLGMPPEPPRRNTGLWIALVLGLVLLVGAAGVVAGVVLSGRDSESSAAANSSALPTANRTPAPPRTGRPAPTVLPSMPGLPGIDALGTTMGTVVANDGGTLTVSTLTNATVTVHTDADTQVISVSGTKVADLPKGDIVLIQGDKGSDGTIHAKVIISTSLPGGPR</sequence>
<keyword evidence="2" id="KW-0812">Transmembrane</keyword>
<protein>
    <recommendedName>
        <fullName evidence="5">DUF5666 domain-containing protein</fullName>
    </recommendedName>
</protein>
<feature type="compositionally biased region" description="Low complexity" evidence="1">
    <location>
        <begin position="146"/>
        <end position="160"/>
    </location>
</feature>
<evidence type="ECO:0000256" key="2">
    <source>
        <dbReference type="SAM" id="Phobius"/>
    </source>
</evidence>
<keyword evidence="2" id="KW-1133">Transmembrane helix</keyword>
<dbReference type="EMBL" id="CP046171">
    <property type="protein sequence ID" value="QIS06683.1"/>
    <property type="molecule type" value="Genomic_DNA"/>
</dbReference>
<evidence type="ECO:0000313" key="4">
    <source>
        <dbReference type="Proteomes" id="UP000501705"/>
    </source>
</evidence>
<evidence type="ECO:0008006" key="5">
    <source>
        <dbReference type="Google" id="ProtNLM"/>
    </source>
</evidence>
<feature type="region of interest" description="Disordered" evidence="1">
    <location>
        <begin position="146"/>
        <end position="176"/>
    </location>
</feature>
<evidence type="ECO:0000256" key="1">
    <source>
        <dbReference type="SAM" id="MobiDB-lite"/>
    </source>
</evidence>
<dbReference type="Proteomes" id="UP000501705">
    <property type="component" value="Chromosome"/>
</dbReference>
<evidence type="ECO:0000313" key="3">
    <source>
        <dbReference type="EMBL" id="QIS06683.1"/>
    </source>
</evidence>
<feature type="transmembrane region" description="Helical" evidence="2">
    <location>
        <begin position="114"/>
        <end position="138"/>
    </location>
</feature>
<gene>
    <name evidence="3" type="ORF">F5X71_34170</name>
</gene>
<dbReference type="AlphaFoldDB" id="A0A6G9Y0U1"/>
<name>A0A6G9Y0U1_NOCBR</name>
<dbReference type="RefSeq" id="WP_167465700.1">
    <property type="nucleotide sequence ID" value="NZ_CP046171.1"/>
</dbReference>
<accession>A0A6G9Y0U1</accession>
<feature type="region of interest" description="Disordered" evidence="1">
    <location>
        <begin position="1"/>
        <end position="80"/>
    </location>
</feature>
<organism evidence="3 4">
    <name type="scientific">Nocardia brasiliensis</name>
    <dbReference type="NCBI Taxonomy" id="37326"/>
    <lineage>
        <taxon>Bacteria</taxon>
        <taxon>Bacillati</taxon>
        <taxon>Actinomycetota</taxon>
        <taxon>Actinomycetes</taxon>
        <taxon>Mycobacteriales</taxon>
        <taxon>Nocardiaceae</taxon>
        <taxon>Nocardia</taxon>
    </lineage>
</organism>